<reference evidence="2" key="2">
    <citation type="submission" date="2021-04" db="EMBL/GenBank/DDBJ databases">
        <authorList>
            <person name="Podell S."/>
        </authorList>
    </citation>
    <scope>NUCLEOTIDE SEQUENCE</scope>
    <source>
        <strain evidence="2">Hildebrandi</strain>
    </source>
</reference>
<dbReference type="AlphaFoldDB" id="A0A9K3Q941"/>
<dbReference type="Proteomes" id="UP000693970">
    <property type="component" value="Unassembled WGS sequence"/>
</dbReference>
<evidence type="ECO:0000256" key="1">
    <source>
        <dbReference type="SAM" id="SignalP"/>
    </source>
</evidence>
<accession>A0A9K3Q941</accession>
<comment type="caution">
    <text evidence="2">The sequence shown here is derived from an EMBL/GenBank/DDBJ whole genome shotgun (WGS) entry which is preliminary data.</text>
</comment>
<sequence>MKIFSSFLTASLMVLFSSYLYVGGQETGFGCYNLPDVGRACTCTEEYCTESQCVAADGIWTDGCLSCQCGSNDSGDASNTPKVPGTGCYGMTSNPFGCTCTEAACLSPDACSVLFRGVWSKECLSCRCEDLVENDAGDDLDDFNLSMSMQSFNMSMSFSMSMSMSMSMPPSDQRRRLRS</sequence>
<keyword evidence="3" id="KW-1185">Reference proteome</keyword>
<reference evidence="2" key="1">
    <citation type="journal article" date="2021" name="Sci. Rep.">
        <title>Diploid genomic architecture of Nitzschia inconspicua, an elite biomass production diatom.</title>
        <authorList>
            <person name="Oliver A."/>
            <person name="Podell S."/>
            <person name="Pinowska A."/>
            <person name="Traller J.C."/>
            <person name="Smith S.R."/>
            <person name="McClure R."/>
            <person name="Beliaev A."/>
            <person name="Bohutskyi P."/>
            <person name="Hill E.A."/>
            <person name="Rabines A."/>
            <person name="Zheng H."/>
            <person name="Allen L.Z."/>
            <person name="Kuo A."/>
            <person name="Grigoriev I.V."/>
            <person name="Allen A.E."/>
            <person name="Hazlebeck D."/>
            <person name="Allen E.E."/>
        </authorList>
    </citation>
    <scope>NUCLEOTIDE SEQUENCE</scope>
    <source>
        <strain evidence="2">Hildebrandi</strain>
    </source>
</reference>
<feature type="signal peptide" evidence="1">
    <location>
        <begin position="1"/>
        <end position="24"/>
    </location>
</feature>
<dbReference type="EMBL" id="JAGRRH010000002">
    <property type="protein sequence ID" value="KAG7372839.1"/>
    <property type="molecule type" value="Genomic_DNA"/>
</dbReference>
<feature type="chain" id="PRO_5039896082" evidence="1">
    <location>
        <begin position="25"/>
        <end position="179"/>
    </location>
</feature>
<proteinExistence type="predicted"/>
<evidence type="ECO:0000313" key="2">
    <source>
        <dbReference type="EMBL" id="KAG7372839.1"/>
    </source>
</evidence>
<organism evidence="2 3">
    <name type="scientific">Nitzschia inconspicua</name>
    <dbReference type="NCBI Taxonomy" id="303405"/>
    <lineage>
        <taxon>Eukaryota</taxon>
        <taxon>Sar</taxon>
        <taxon>Stramenopiles</taxon>
        <taxon>Ochrophyta</taxon>
        <taxon>Bacillariophyta</taxon>
        <taxon>Bacillariophyceae</taxon>
        <taxon>Bacillariophycidae</taxon>
        <taxon>Bacillariales</taxon>
        <taxon>Bacillariaceae</taxon>
        <taxon>Nitzschia</taxon>
    </lineage>
</organism>
<evidence type="ECO:0000313" key="3">
    <source>
        <dbReference type="Proteomes" id="UP000693970"/>
    </source>
</evidence>
<gene>
    <name evidence="2" type="ORF">IV203_033563</name>
</gene>
<name>A0A9K3Q941_9STRA</name>
<protein>
    <submittedName>
        <fullName evidence="2">Uncharacterized protein</fullName>
    </submittedName>
</protein>
<keyword evidence="1" id="KW-0732">Signal</keyword>